<feature type="non-terminal residue" evidence="1">
    <location>
        <position position="1"/>
    </location>
</feature>
<reference evidence="1" key="1">
    <citation type="submission" date="2021-06" db="EMBL/GenBank/DDBJ databases">
        <authorList>
            <person name="Kallberg Y."/>
            <person name="Tangrot J."/>
            <person name="Rosling A."/>
        </authorList>
    </citation>
    <scope>NUCLEOTIDE SEQUENCE</scope>
    <source>
        <strain evidence="1">CL356</strain>
    </source>
</reference>
<dbReference type="Proteomes" id="UP000789525">
    <property type="component" value="Unassembled WGS sequence"/>
</dbReference>
<proteinExistence type="predicted"/>
<protein>
    <submittedName>
        <fullName evidence="1">4750_t:CDS:1</fullName>
    </submittedName>
</protein>
<accession>A0ACA9QNZ3</accession>
<evidence type="ECO:0000313" key="1">
    <source>
        <dbReference type="EMBL" id="CAG8756153.1"/>
    </source>
</evidence>
<dbReference type="EMBL" id="CAJVPT010056020">
    <property type="protein sequence ID" value="CAG8756153.1"/>
    <property type="molecule type" value="Genomic_DNA"/>
</dbReference>
<organism evidence="1 2">
    <name type="scientific">Acaulospora colombiana</name>
    <dbReference type="NCBI Taxonomy" id="27376"/>
    <lineage>
        <taxon>Eukaryota</taxon>
        <taxon>Fungi</taxon>
        <taxon>Fungi incertae sedis</taxon>
        <taxon>Mucoromycota</taxon>
        <taxon>Glomeromycotina</taxon>
        <taxon>Glomeromycetes</taxon>
        <taxon>Diversisporales</taxon>
        <taxon>Acaulosporaceae</taxon>
        <taxon>Acaulospora</taxon>
    </lineage>
</organism>
<sequence length="189" mass="21626">REPWVLQVQVFRYALEELLGKLALNCETIEKDISYQLYEVGAYVRMNVARGLEDMRLQDWNRLGKVTSSIKQYLESTSVVKLLDTTVKFVTERPGVMSLNQLSKYPHRLKRYHSSPLHPPACTIRIRCQAKGPPAVSPYFVVRKEGWQIMEQKLLGPRAEGLNVFVISGMGGCGKTQMVSYFVQAHHQK</sequence>
<name>A0ACA9QNZ3_9GLOM</name>
<gene>
    <name evidence="1" type="ORF">ACOLOM_LOCUS12969</name>
</gene>
<evidence type="ECO:0000313" key="2">
    <source>
        <dbReference type="Proteomes" id="UP000789525"/>
    </source>
</evidence>
<comment type="caution">
    <text evidence="1">The sequence shown here is derived from an EMBL/GenBank/DDBJ whole genome shotgun (WGS) entry which is preliminary data.</text>
</comment>
<keyword evidence="2" id="KW-1185">Reference proteome</keyword>